<comment type="caution">
    <text evidence="1">The sequence shown here is derived from an EMBL/GenBank/DDBJ whole genome shotgun (WGS) entry which is preliminary data.</text>
</comment>
<dbReference type="Proteomes" id="UP001230908">
    <property type="component" value="Unassembled WGS sequence"/>
</dbReference>
<sequence>MHRTLIVARMNPADVDTIAQVFAESDAAGLPQMLGAVRRTLFAFHDVYAHLIEAPVPISDRLPRMSRHPMFQDVSAKLAAYVRPYDPGWQGPSDSVARPFYSWSAE</sequence>
<dbReference type="Pfam" id="PF04673">
    <property type="entry name" value="Cyclase_polyket"/>
    <property type="match status" value="1"/>
</dbReference>
<dbReference type="RefSeq" id="WP_308714701.1">
    <property type="nucleotide sequence ID" value="NZ_JAVHUY010000022.1"/>
</dbReference>
<name>A0ABU0ZK45_9ACTN</name>
<evidence type="ECO:0000313" key="2">
    <source>
        <dbReference type="Proteomes" id="UP001230908"/>
    </source>
</evidence>
<dbReference type="InterPro" id="IPR006765">
    <property type="entry name" value="Polyketide_synth_cyclase"/>
</dbReference>
<dbReference type="SUPFAM" id="SSF54909">
    <property type="entry name" value="Dimeric alpha+beta barrel"/>
    <property type="match status" value="1"/>
</dbReference>
<keyword evidence="2" id="KW-1185">Reference proteome</keyword>
<organism evidence="1 2">
    <name type="scientific">Phytohabitans maris</name>
    <dbReference type="NCBI Taxonomy" id="3071409"/>
    <lineage>
        <taxon>Bacteria</taxon>
        <taxon>Bacillati</taxon>
        <taxon>Actinomycetota</taxon>
        <taxon>Actinomycetes</taxon>
        <taxon>Micromonosporales</taxon>
        <taxon>Micromonosporaceae</taxon>
    </lineage>
</organism>
<evidence type="ECO:0000313" key="1">
    <source>
        <dbReference type="EMBL" id="MDQ7907423.1"/>
    </source>
</evidence>
<dbReference type="InterPro" id="IPR038474">
    <property type="entry name" value="Polyketide_synth_cyclase_sf"/>
</dbReference>
<gene>
    <name evidence="1" type="ORF">RB614_23170</name>
</gene>
<dbReference type="InterPro" id="IPR011008">
    <property type="entry name" value="Dimeric_a/b-barrel"/>
</dbReference>
<accession>A0ABU0ZK45</accession>
<protein>
    <submittedName>
        <fullName evidence="1">TcmI family type II polyketide cyclase</fullName>
    </submittedName>
</protein>
<dbReference type="Gene3D" id="3.30.70.1090">
    <property type="entry name" value="Dimeric alpha+beta barrel"/>
    <property type="match status" value="1"/>
</dbReference>
<dbReference type="EMBL" id="JAVHUY010000022">
    <property type="protein sequence ID" value="MDQ7907423.1"/>
    <property type="molecule type" value="Genomic_DNA"/>
</dbReference>
<proteinExistence type="predicted"/>
<reference evidence="1 2" key="1">
    <citation type="submission" date="2023-08" db="EMBL/GenBank/DDBJ databases">
        <title>Phytohabitans sansha sp. nov., isolated from marine sediment.</title>
        <authorList>
            <person name="Zhao Y."/>
            <person name="Yi K."/>
        </authorList>
    </citation>
    <scope>NUCLEOTIDE SEQUENCE [LARGE SCALE GENOMIC DNA]</scope>
    <source>
        <strain evidence="1 2">ZYX-F-186</strain>
    </source>
</reference>